<organism evidence="2 3">
    <name type="scientific">Paenibacillus faecis</name>
    <dbReference type="NCBI Taxonomy" id="862114"/>
    <lineage>
        <taxon>Bacteria</taxon>
        <taxon>Bacillati</taxon>
        <taxon>Bacillota</taxon>
        <taxon>Bacilli</taxon>
        <taxon>Bacillales</taxon>
        <taxon>Paenibacillaceae</taxon>
        <taxon>Paenibacillus</taxon>
    </lineage>
</organism>
<dbReference type="OrthoDB" id="384721at2"/>
<dbReference type="PANTHER" id="PTHR46211">
    <property type="entry name" value="GLYCEROPHOSPHORYL DIESTER PHOSPHODIESTERASE"/>
    <property type="match status" value="1"/>
</dbReference>
<dbReference type="Pfam" id="PF03009">
    <property type="entry name" value="GDPD"/>
    <property type="match status" value="1"/>
</dbReference>
<keyword evidence="3" id="KW-1185">Reference proteome</keyword>
<protein>
    <submittedName>
        <fullName evidence="2">Glycerophosphodiester phosphodiesterase</fullName>
    </submittedName>
</protein>
<evidence type="ECO:0000313" key="3">
    <source>
        <dbReference type="Proteomes" id="UP000325218"/>
    </source>
</evidence>
<comment type="caution">
    <text evidence="2">The sequence shown here is derived from an EMBL/GenBank/DDBJ whole genome shotgun (WGS) entry which is preliminary data.</text>
</comment>
<dbReference type="EMBL" id="VSDO01000003">
    <property type="protein sequence ID" value="TYA12607.1"/>
    <property type="molecule type" value="Genomic_DNA"/>
</dbReference>
<dbReference type="GO" id="GO:0006629">
    <property type="term" value="P:lipid metabolic process"/>
    <property type="evidence" value="ECO:0007669"/>
    <property type="project" value="InterPro"/>
</dbReference>
<dbReference type="GO" id="GO:0008081">
    <property type="term" value="F:phosphoric diester hydrolase activity"/>
    <property type="evidence" value="ECO:0007669"/>
    <property type="project" value="InterPro"/>
</dbReference>
<accession>A0A5D0CUS7</accession>
<dbReference type="SUPFAM" id="SSF51695">
    <property type="entry name" value="PLC-like phosphodiesterases"/>
    <property type="match status" value="1"/>
</dbReference>
<name>A0A5D0CUS7_9BACL</name>
<gene>
    <name evidence="2" type="ORF">FRY98_15355</name>
</gene>
<evidence type="ECO:0000259" key="1">
    <source>
        <dbReference type="PROSITE" id="PS51704"/>
    </source>
</evidence>
<reference evidence="2 3" key="1">
    <citation type="submission" date="2019-08" db="EMBL/GenBank/DDBJ databases">
        <title>Genome sequencing of Paenibacillus faecis DSM 23593(T).</title>
        <authorList>
            <person name="Kook J.-K."/>
            <person name="Park S.-N."/>
            <person name="Lim Y.K."/>
        </authorList>
    </citation>
    <scope>NUCLEOTIDE SEQUENCE [LARGE SCALE GENOMIC DNA]</scope>
    <source>
        <strain evidence="2 3">DSM 23593</strain>
    </source>
</reference>
<evidence type="ECO:0000313" key="2">
    <source>
        <dbReference type="EMBL" id="TYA12607.1"/>
    </source>
</evidence>
<sequence>MEQWRTEGAFMIAGHRGYKAAYPENTLLAFKEAMDRGVDMIEFDLRLSKDGTVMVIHDATVDRTTDGTGPVAELTRDELKRLDAGGWMGPEFAGLRIPTLEELCDLLQAYPEMLLNVEIKPAQNAARTADLAIRLLDRYGYLERCVFTCFDAAVLTYIRDEYGFKTQGFPGELMSGFVPGEDGTYSKMWAVGLEMKLLTPERVREFQDRGILVWSYCPDDEQQVRYSLECGVTGMTCNEPLPALALRTNHGMPVNPVKA</sequence>
<dbReference type="Gene3D" id="3.20.20.190">
    <property type="entry name" value="Phosphatidylinositol (PI) phosphodiesterase"/>
    <property type="match status" value="1"/>
</dbReference>
<dbReference type="InterPro" id="IPR030395">
    <property type="entry name" value="GP_PDE_dom"/>
</dbReference>
<dbReference type="CDD" id="cd08565">
    <property type="entry name" value="GDPD_pAtGDE_like"/>
    <property type="match status" value="1"/>
</dbReference>
<dbReference type="PROSITE" id="PS51704">
    <property type="entry name" value="GP_PDE"/>
    <property type="match status" value="1"/>
</dbReference>
<feature type="domain" description="GP-PDE" evidence="1">
    <location>
        <begin position="10"/>
        <end position="247"/>
    </location>
</feature>
<dbReference type="AlphaFoldDB" id="A0A5D0CUS7"/>
<dbReference type="Proteomes" id="UP000325218">
    <property type="component" value="Unassembled WGS sequence"/>
</dbReference>
<dbReference type="PANTHER" id="PTHR46211:SF14">
    <property type="entry name" value="GLYCEROPHOSPHODIESTER PHOSPHODIESTERASE"/>
    <property type="match status" value="1"/>
</dbReference>
<dbReference type="InterPro" id="IPR017946">
    <property type="entry name" value="PLC-like_Pdiesterase_TIM-brl"/>
</dbReference>
<proteinExistence type="predicted"/>